<dbReference type="PANTHER" id="PTHR42685">
    <property type="entry name" value="GERANYLGERANYL DIPHOSPHATE REDUCTASE"/>
    <property type="match status" value="1"/>
</dbReference>
<dbReference type="InterPro" id="IPR036188">
    <property type="entry name" value="FAD/NAD-bd_sf"/>
</dbReference>
<dbReference type="Pfam" id="PF05834">
    <property type="entry name" value="Lycopene_cycl"/>
    <property type="match status" value="1"/>
</dbReference>
<gene>
    <name evidence="1" type="ORF">SAMN05444515_102244</name>
</gene>
<dbReference type="EMBL" id="FOAA01000002">
    <property type="protein sequence ID" value="SEK52812.1"/>
    <property type="molecule type" value="Genomic_DNA"/>
</dbReference>
<proteinExistence type="predicted"/>
<dbReference type="SUPFAM" id="SSF51905">
    <property type="entry name" value="FAD/NAD(P)-binding domain"/>
    <property type="match status" value="1"/>
</dbReference>
<dbReference type="Proteomes" id="UP000199256">
    <property type="component" value="Unassembled WGS sequence"/>
</dbReference>
<dbReference type="AlphaFoldDB" id="A0A1H7HTD0"/>
<dbReference type="STRING" id="1396821.SAMN05444515_102244"/>
<organism evidence="1 2">
    <name type="scientific">Ectothiorhodospira marina</name>
    <dbReference type="NCBI Taxonomy" id="1396821"/>
    <lineage>
        <taxon>Bacteria</taxon>
        <taxon>Pseudomonadati</taxon>
        <taxon>Pseudomonadota</taxon>
        <taxon>Gammaproteobacteria</taxon>
        <taxon>Chromatiales</taxon>
        <taxon>Ectothiorhodospiraceae</taxon>
        <taxon>Ectothiorhodospira</taxon>
    </lineage>
</organism>
<dbReference type="OrthoDB" id="9785276at2"/>
<evidence type="ECO:0000313" key="1">
    <source>
        <dbReference type="EMBL" id="SEK52812.1"/>
    </source>
</evidence>
<dbReference type="GO" id="GO:0016628">
    <property type="term" value="F:oxidoreductase activity, acting on the CH-CH group of donors, NAD or NADP as acceptor"/>
    <property type="evidence" value="ECO:0007669"/>
    <property type="project" value="InterPro"/>
</dbReference>
<reference evidence="2" key="1">
    <citation type="submission" date="2016-10" db="EMBL/GenBank/DDBJ databases">
        <authorList>
            <person name="Varghese N."/>
            <person name="Submissions S."/>
        </authorList>
    </citation>
    <scope>NUCLEOTIDE SEQUENCE [LARGE SCALE GENOMIC DNA]</scope>
    <source>
        <strain evidence="2">DSM 241</strain>
    </source>
</reference>
<dbReference type="RefSeq" id="WP_090251080.1">
    <property type="nucleotide sequence ID" value="NZ_FOAA01000002.1"/>
</dbReference>
<dbReference type="Gene3D" id="3.50.50.60">
    <property type="entry name" value="FAD/NAD(P)-binding domain"/>
    <property type="match status" value="1"/>
</dbReference>
<dbReference type="PRINTS" id="PR00420">
    <property type="entry name" value="RNGMNOXGNASE"/>
</dbReference>
<dbReference type="InterPro" id="IPR011777">
    <property type="entry name" value="Geranylgeranyl_Rdtase_fam"/>
</dbReference>
<dbReference type="NCBIfam" id="TIGR02032">
    <property type="entry name" value="GG-red-SF"/>
    <property type="match status" value="1"/>
</dbReference>
<dbReference type="InterPro" id="IPR050407">
    <property type="entry name" value="Geranylgeranyl_reductase"/>
</dbReference>
<protein>
    <submittedName>
        <fullName evidence="1">Geranylgeranyl reductase family</fullName>
    </submittedName>
</protein>
<name>A0A1H7HTD0_9GAMM</name>
<sequence length="357" mass="38563">MRSVDVLVVGLGPAGGSAARVAASQRLSVLGIDRRAVIGEPVQCAEFIPLPMGSYARDPSVFSQPIDHMTTLLPSGTCRESDFPGIMINRAAFDQAIADRAREQGATLWTDTTLLDVDPKARTARIRHEGREHSVAFRSLVAADGPHSTVAARLGWPALHTVQTRQYTVPLKHARNDTVIWLSPDYPGGYAWLFPRGEQANLGLGMDKTLAPDLKTPLDTLHRDLVEAGWVGEGILRRTGGAIPVGGLRPQVCHGPVIFAGDAAGLTHPITGGGIAPAVVSGELAGEAAVAWLRGDEDALKDYHEDLLDRYGPSLDRAVARRRELARIWDQPQAHEDAVHRRGWIAFGEYFNDPVSP</sequence>
<accession>A0A1H7HTD0</accession>
<dbReference type="PANTHER" id="PTHR42685:SF22">
    <property type="entry name" value="CONDITIONED MEDIUM FACTOR RECEPTOR 1"/>
    <property type="match status" value="1"/>
</dbReference>
<evidence type="ECO:0000313" key="2">
    <source>
        <dbReference type="Proteomes" id="UP000199256"/>
    </source>
</evidence>
<keyword evidence="2" id="KW-1185">Reference proteome</keyword>